<dbReference type="InterPro" id="IPR006580">
    <property type="entry name" value="Znf_TTF"/>
</dbReference>
<proteinExistence type="predicted"/>
<feature type="domain" description="TTF-type" evidence="1">
    <location>
        <begin position="134"/>
        <end position="217"/>
    </location>
</feature>
<dbReference type="InterPro" id="IPR024445">
    <property type="entry name" value="Tnp_ISXO2-like"/>
</dbReference>
<dbReference type="Pfam" id="PF14291">
    <property type="entry name" value="DUF4371"/>
    <property type="match status" value="1"/>
</dbReference>
<protein>
    <submittedName>
        <fullName evidence="3">Zinc finger MYM-type protein 1-like</fullName>
    </submittedName>
</protein>
<accession>A0ABM4DCI2</accession>
<dbReference type="Pfam" id="PF05699">
    <property type="entry name" value="Dimer_Tnp_hAT"/>
    <property type="match status" value="1"/>
</dbReference>
<keyword evidence="2" id="KW-1185">Reference proteome</keyword>
<dbReference type="PANTHER" id="PTHR45749:SF35">
    <property type="entry name" value="AC-LIKE TRANSPOSASE-RELATED"/>
    <property type="match status" value="1"/>
</dbReference>
<organism evidence="2 3">
    <name type="scientific">Hydra vulgaris</name>
    <name type="common">Hydra</name>
    <name type="synonym">Hydra attenuata</name>
    <dbReference type="NCBI Taxonomy" id="6087"/>
    <lineage>
        <taxon>Eukaryota</taxon>
        <taxon>Metazoa</taxon>
        <taxon>Cnidaria</taxon>
        <taxon>Hydrozoa</taxon>
        <taxon>Hydroidolina</taxon>
        <taxon>Anthoathecata</taxon>
        <taxon>Aplanulata</taxon>
        <taxon>Hydridae</taxon>
        <taxon>Hydra</taxon>
    </lineage>
</organism>
<dbReference type="Proteomes" id="UP001652625">
    <property type="component" value="Chromosome 13"/>
</dbReference>
<dbReference type="PANTHER" id="PTHR45749">
    <property type="match status" value="1"/>
</dbReference>
<dbReference type="InterPro" id="IPR025398">
    <property type="entry name" value="DUF4371"/>
</dbReference>
<dbReference type="SMART" id="SM00597">
    <property type="entry name" value="ZnF_TTF"/>
    <property type="match status" value="1"/>
</dbReference>
<evidence type="ECO:0000313" key="2">
    <source>
        <dbReference type="Proteomes" id="UP001652625"/>
    </source>
</evidence>
<reference evidence="3" key="1">
    <citation type="submission" date="2025-08" db="UniProtKB">
        <authorList>
            <consortium name="RefSeq"/>
        </authorList>
    </citation>
    <scope>IDENTIFICATION</scope>
</reference>
<sequence>MKKVKSGAAKRREAAAAREVITKYPKLTQFLKPAVQADGESVAITETNNDVTANAENDSVSCFGLSAEGDSNMAICECIPTATTLPLLFLSDDPSDWPENVSDAQRCDIVERGVKQIEIDFPHNQERRRFSVTYYKRQMKNGETIVRSWLVYSMKSNKVFCFCCKLFGISDSPFRQGMNTWEGLSKKLNDHETGSTHLRCFEQWMTLRKGIMNQTTIDEHQYKLLQKERKFWRAVLERLLDITLFLSARNLGFRGSQEVIGSKNNGNFLGLFELMAKYDSVLDELLRRIQKNETNEHYLSNDTQNELIELLAKEIEAENLSKVKKAKYFSIILDCTPDVSHKEQMSIILRSVVCIPGTGINISENFFGYLKVDDTTGKGLLDAFLDQTKKWELNILDCRGQSYDNGANMKGKAKGVQARLLQMNPKALYVPCANHSLNLVIVDGAKSSNSAITFFGVLSRLYTLFSSSPARWHILKSCIPISVKPQSDTRWESRINCVKPLRYHLKEILEALEKLEVYALEKRDGATATEVCSLMEYMMTWPFILSIVIWYDVLYQINKSSKLLQSSTTSLDVLDSEIKATYTFLQQYRETGFSDAHMKASEIAEVLDIAKIFPEVRSRQKKMIHSYECADEAHTIQLEQKFKVDFFLPLLDMSMGSVKERFEQVSSITELYDFLYRSENLIQICKENSLSLYCKNLQAKLGDIDSDDLEMELKRFVIVVQEKESTHMKSAHDFLNYIYKEELQETYPNLAIVLRIILTSPVTVASAERSFSKLKLIKTFHRSTMVDDRLSSLAMLSIENDVARKLNYEEIINKCHSLYHKHLFGAYDTATKEGLLIPVAQPDVATLLPIIIQWIRSGTEIWSDMWAAYRGLVTQGFQHDTATHTSHFDDPATNVTTKRFYLIHNLRLFIANLLMTFSTSIGNSV</sequence>
<dbReference type="Pfam" id="PF12762">
    <property type="entry name" value="DDE_Tnp_IS1595"/>
    <property type="match status" value="1"/>
</dbReference>
<dbReference type="GeneID" id="136089949"/>
<name>A0ABM4DCI2_HYDVU</name>
<dbReference type="RefSeq" id="XP_065672122.1">
    <property type="nucleotide sequence ID" value="XM_065816050.1"/>
</dbReference>
<evidence type="ECO:0000259" key="1">
    <source>
        <dbReference type="SMART" id="SM00597"/>
    </source>
</evidence>
<evidence type="ECO:0000313" key="3">
    <source>
        <dbReference type="RefSeq" id="XP_065672122.1"/>
    </source>
</evidence>
<dbReference type="SUPFAM" id="SSF53098">
    <property type="entry name" value="Ribonuclease H-like"/>
    <property type="match status" value="1"/>
</dbReference>
<dbReference type="InterPro" id="IPR008906">
    <property type="entry name" value="HATC_C_dom"/>
</dbReference>
<gene>
    <name evidence="3" type="primary">LOC136089949</name>
</gene>
<dbReference type="InterPro" id="IPR012337">
    <property type="entry name" value="RNaseH-like_sf"/>
</dbReference>